<feature type="region of interest" description="Disordered" evidence="1">
    <location>
        <begin position="277"/>
        <end position="309"/>
    </location>
</feature>
<protein>
    <recommendedName>
        <fullName evidence="4">Collagen triple helix repeat-containing protein</fullName>
    </recommendedName>
</protein>
<accession>A0A1H1GVG5</accession>
<dbReference type="EMBL" id="FNKK01000002">
    <property type="protein sequence ID" value="SDR17167.1"/>
    <property type="molecule type" value="Genomic_DNA"/>
</dbReference>
<dbReference type="AlphaFoldDB" id="A0A1H1GVG5"/>
<evidence type="ECO:0000256" key="1">
    <source>
        <dbReference type="SAM" id="MobiDB-lite"/>
    </source>
</evidence>
<reference evidence="2 3" key="1">
    <citation type="submission" date="2016-10" db="EMBL/GenBank/DDBJ databases">
        <authorList>
            <person name="de Groot N.N."/>
        </authorList>
    </citation>
    <scope>NUCLEOTIDE SEQUENCE [LARGE SCALE GENOMIC DNA]</scope>
    <source>
        <strain evidence="2 3">DSM 43794</strain>
    </source>
</reference>
<keyword evidence="3" id="KW-1185">Reference proteome</keyword>
<organism evidence="2 3">
    <name type="scientific">Thermostaphylospora chromogena</name>
    <dbReference type="NCBI Taxonomy" id="35622"/>
    <lineage>
        <taxon>Bacteria</taxon>
        <taxon>Bacillati</taxon>
        <taxon>Actinomycetota</taxon>
        <taxon>Actinomycetes</taxon>
        <taxon>Streptosporangiales</taxon>
        <taxon>Thermomonosporaceae</taxon>
        <taxon>Thermostaphylospora</taxon>
    </lineage>
</organism>
<dbReference type="Gene3D" id="1.20.5.320">
    <property type="entry name" value="6-Phosphogluconate Dehydrogenase, domain 3"/>
    <property type="match status" value="1"/>
</dbReference>
<feature type="compositionally biased region" description="Polar residues" evidence="1">
    <location>
        <begin position="279"/>
        <end position="293"/>
    </location>
</feature>
<feature type="compositionally biased region" description="Acidic residues" evidence="1">
    <location>
        <begin position="170"/>
        <end position="200"/>
    </location>
</feature>
<evidence type="ECO:0000313" key="3">
    <source>
        <dbReference type="Proteomes" id="UP000217103"/>
    </source>
</evidence>
<gene>
    <name evidence="2" type="ORF">SAMN04489764_3852</name>
</gene>
<feature type="region of interest" description="Disordered" evidence="1">
    <location>
        <begin position="56"/>
        <end position="131"/>
    </location>
</feature>
<feature type="compositionally biased region" description="Basic and acidic residues" evidence="1">
    <location>
        <begin position="111"/>
        <end position="131"/>
    </location>
</feature>
<name>A0A1H1GVG5_9ACTN</name>
<feature type="compositionally biased region" description="Basic and acidic residues" evidence="1">
    <location>
        <begin position="201"/>
        <end position="239"/>
    </location>
</feature>
<evidence type="ECO:0000313" key="2">
    <source>
        <dbReference type="EMBL" id="SDR17167.1"/>
    </source>
</evidence>
<feature type="compositionally biased region" description="Basic and acidic residues" evidence="1">
    <location>
        <begin position="86"/>
        <end position="98"/>
    </location>
</feature>
<dbReference type="Proteomes" id="UP000217103">
    <property type="component" value="Unassembled WGS sequence"/>
</dbReference>
<sequence length="336" mass="37645">MTSHSNRWIAEFRAGKRMLAIAVTTTLAGAALALSYQGTAGAVTAADSIRPIEVTSEPLSSHAAKPCKGKRCKKKGHRHCKCKRGPRGERGPQGERGPRGPQGPAGPGWWDDEHDHDKPKHDKPKHEWREPTWFEDRHDEWPRLNWDDPDGGQSEQAPVKRFEAEKAEENEAENTEAENTEAEENEAENTEAEENEAENTEAEKSEAEENEAENAKAEESDENRDNRAQEGRVKDELWPEVRENSWSKILWLLTYDRYIERGQYSWAVSNRDALAPELSTASNEQDEQQSAARTPTHEHGRPAYGAADRQDVTPCAVAAAARGMTAKTGYRCIAIR</sequence>
<feature type="region of interest" description="Disordered" evidence="1">
    <location>
        <begin position="162"/>
        <end position="239"/>
    </location>
</feature>
<proteinExistence type="predicted"/>
<feature type="compositionally biased region" description="Basic residues" evidence="1">
    <location>
        <begin position="65"/>
        <end position="85"/>
    </location>
</feature>
<dbReference type="STRING" id="35622.SAMN04489764_3852"/>
<evidence type="ECO:0008006" key="4">
    <source>
        <dbReference type="Google" id="ProtNLM"/>
    </source>
</evidence>